<keyword evidence="2" id="KW-1185">Reference proteome</keyword>
<dbReference type="Proteomes" id="UP001141253">
    <property type="component" value="Chromosome 19"/>
</dbReference>
<gene>
    <name evidence="1" type="ORF">OIU77_007074</name>
</gene>
<organism evidence="1 2">
    <name type="scientific">Salix suchowensis</name>
    <dbReference type="NCBI Taxonomy" id="1278906"/>
    <lineage>
        <taxon>Eukaryota</taxon>
        <taxon>Viridiplantae</taxon>
        <taxon>Streptophyta</taxon>
        <taxon>Embryophyta</taxon>
        <taxon>Tracheophyta</taxon>
        <taxon>Spermatophyta</taxon>
        <taxon>Magnoliopsida</taxon>
        <taxon>eudicotyledons</taxon>
        <taxon>Gunneridae</taxon>
        <taxon>Pentapetalae</taxon>
        <taxon>rosids</taxon>
        <taxon>fabids</taxon>
        <taxon>Malpighiales</taxon>
        <taxon>Salicaceae</taxon>
        <taxon>Saliceae</taxon>
        <taxon>Salix</taxon>
    </lineage>
</organism>
<accession>A0ABQ9AMU9</accession>
<proteinExistence type="predicted"/>
<reference evidence="1" key="2">
    <citation type="journal article" date="2023" name="Int. J. Mol. Sci.">
        <title>De Novo Assembly and Annotation of 11 Diverse Shrub Willow (Salix) Genomes Reveals Novel Gene Organization in Sex-Linked Regions.</title>
        <authorList>
            <person name="Hyden B."/>
            <person name="Feng K."/>
            <person name="Yates T.B."/>
            <person name="Jawdy S."/>
            <person name="Cereghino C."/>
            <person name="Smart L.B."/>
            <person name="Muchero W."/>
        </authorList>
    </citation>
    <scope>NUCLEOTIDE SEQUENCE</scope>
    <source>
        <tissue evidence="1">Shoot tip</tissue>
    </source>
</reference>
<sequence length="71" mass="8541">MLIAAGHFRTRIKKITQPDIKRLIPGLYQMRLIVKLEGGFLELIFYFKKYIIKLRHLVQEVCYKITTKQYI</sequence>
<name>A0ABQ9AMU9_9ROSI</name>
<comment type="caution">
    <text evidence="1">The sequence shown here is derived from an EMBL/GenBank/DDBJ whole genome shotgun (WGS) entry which is preliminary data.</text>
</comment>
<reference evidence="1" key="1">
    <citation type="submission" date="2022-10" db="EMBL/GenBank/DDBJ databases">
        <authorList>
            <person name="Hyden B.L."/>
            <person name="Feng K."/>
            <person name="Yates T."/>
            <person name="Jawdy S."/>
            <person name="Smart L.B."/>
            <person name="Muchero W."/>
        </authorList>
    </citation>
    <scope>NUCLEOTIDE SEQUENCE</scope>
    <source>
        <tissue evidence="1">Shoot tip</tissue>
    </source>
</reference>
<evidence type="ECO:0000313" key="2">
    <source>
        <dbReference type="Proteomes" id="UP001141253"/>
    </source>
</evidence>
<evidence type="ECO:0000313" key="1">
    <source>
        <dbReference type="EMBL" id="KAJ6349618.1"/>
    </source>
</evidence>
<protein>
    <submittedName>
        <fullName evidence="1">Uncharacterized protein</fullName>
    </submittedName>
</protein>
<dbReference type="EMBL" id="JAPFFI010000018">
    <property type="protein sequence ID" value="KAJ6349618.1"/>
    <property type="molecule type" value="Genomic_DNA"/>
</dbReference>